<evidence type="ECO:0000256" key="9">
    <source>
        <dbReference type="ARBA" id="ARBA00023306"/>
    </source>
</evidence>
<feature type="region of interest" description="Disordered" evidence="12">
    <location>
        <begin position="442"/>
        <end position="508"/>
    </location>
</feature>
<evidence type="ECO:0000313" key="16">
    <source>
        <dbReference type="Proteomes" id="UP000520814"/>
    </source>
</evidence>
<proteinExistence type="inferred from homology"/>
<protein>
    <recommendedName>
        <fullName evidence="4 11">Trigger factor</fullName>
        <shortName evidence="11">TF</shortName>
        <ecNumber evidence="3 11">5.2.1.8</ecNumber>
    </recommendedName>
    <alternativeName>
        <fullName evidence="10 11">PPIase</fullName>
    </alternativeName>
</protein>
<sequence length="508" mass="55682">MQVTTEQLDPCKIALTISVEPEKVEAARKKAFQQAISSLQLPGFRRGKVPPHIAKNYVDDGRVKQRAAESLVPDAYREALTEASVEAFAEPDMEFVSMEDGEAFVFKALVPLRPQVTLGLYKGLALERRNITITDSDVEKELENVRGRFAEYPEVEDRVTEAGDFLMVDLTAIVEGQDLPELAEPKATMIEIGKNIPDLDAGLVGLTKGETKTIEATYPETFENEGLRGKRGVFTVTLKEIRSRVLPELTDELAKRVNPRVESVEALTADIRTRLEKDAVEASENEVEFNLVSKIVETSQIHFPEVLLRAEVNAELQQLSQTLEQNKVTAEQYLASVGKTVEQLQAEMSVGATQRIKNSLVLSEVARTEEITVEDADVDAKLAESAEQAGVSVAAVRAYVESQNGLDRYRDQALTEKILTYLKGVSKITERTLTTAELEAEEAAKAGGEAPAVEAAPAEEKPKKKVATKKKVEEPAVEAAPAAAEAPAEEAKPKRRTKKTEAETPAES</sequence>
<dbReference type="HAMAP" id="MF_00303">
    <property type="entry name" value="Trigger_factor_Tig"/>
    <property type="match status" value="1"/>
</dbReference>
<dbReference type="Gene3D" id="1.10.3120.10">
    <property type="entry name" value="Trigger factor, C-terminal domain"/>
    <property type="match status" value="1"/>
</dbReference>
<dbReference type="Proteomes" id="UP000520814">
    <property type="component" value="Unassembled WGS sequence"/>
</dbReference>
<evidence type="ECO:0000256" key="11">
    <source>
        <dbReference type="HAMAP-Rule" id="MF_00303"/>
    </source>
</evidence>
<keyword evidence="5 11" id="KW-0132">Cell division</keyword>
<dbReference type="GO" id="GO:0043335">
    <property type="term" value="P:protein unfolding"/>
    <property type="evidence" value="ECO:0007669"/>
    <property type="project" value="TreeGrafter"/>
</dbReference>
<dbReference type="GO" id="GO:0044183">
    <property type="term" value="F:protein folding chaperone"/>
    <property type="evidence" value="ECO:0007669"/>
    <property type="project" value="TreeGrafter"/>
</dbReference>
<dbReference type="Gene3D" id="3.30.70.1050">
    <property type="entry name" value="Trigger factor ribosome-binding domain"/>
    <property type="match status" value="1"/>
</dbReference>
<dbReference type="AlphaFoldDB" id="A0A7W9SPJ0"/>
<dbReference type="SUPFAM" id="SSF54534">
    <property type="entry name" value="FKBP-like"/>
    <property type="match status" value="1"/>
</dbReference>
<comment type="similarity">
    <text evidence="2 11">Belongs to the FKBP-type PPIase family. Tig subfamily.</text>
</comment>
<comment type="function">
    <text evidence="11">Involved in protein export. Acts as a chaperone by maintaining the newly synthesized protein in an open conformation. Functions as a peptidyl-prolyl cis-trans isomerase.</text>
</comment>
<dbReference type="EC" id="5.2.1.8" evidence="3 11"/>
<dbReference type="InterPro" id="IPR036611">
    <property type="entry name" value="Trigger_fac_ribosome-bd_sf"/>
</dbReference>
<dbReference type="RefSeq" id="WP_184193246.1">
    <property type="nucleotide sequence ID" value="NZ_JACHGW010000001.1"/>
</dbReference>
<dbReference type="InterPro" id="IPR027304">
    <property type="entry name" value="Trigger_fact/SurA_dom_sf"/>
</dbReference>
<dbReference type="InterPro" id="IPR008881">
    <property type="entry name" value="Trigger_fac_ribosome-bd_bac"/>
</dbReference>
<feature type="domain" description="Trigger factor C-terminal" evidence="14">
    <location>
        <begin position="263"/>
        <end position="423"/>
    </location>
</feature>
<evidence type="ECO:0000256" key="10">
    <source>
        <dbReference type="ARBA" id="ARBA00029986"/>
    </source>
</evidence>
<comment type="subcellular location">
    <subcellularLocation>
        <location evidence="11">Cytoplasm</location>
    </subcellularLocation>
    <text evidence="11">About half TF is bound to the ribosome near the polypeptide exit tunnel while the other half is free in the cytoplasm.</text>
</comment>
<dbReference type="PANTHER" id="PTHR30560">
    <property type="entry name" value="TRIGGER FACTOR CHAPERONE AND PEPTIDYL-PROLYL CIS/TRANS ISOMERASE"/>
    <property type="match status" value="1"/>
</dbReference>
<keyword evidence="9 11" id="KW-0131">Cell cycle</keyword>
<evidence type="ECO:0000256" key="3">
    <source>
        <dbReference type="ARBA" id="ARBA00013194"/>
    </source>
</evidence>
<feature type="compositionally biased region" description="Low complexity" evidence="12">
    <location>
        <begin position="477"/>
        <end position="486"/>
    </location>
</feature>
<keyword evidence="7 11" id="KW-0143">Chaperone</keyword>
<feature type="compositionally biased region" description="Low complexity" evidence="12">
    <location>
        <begin position="445"/>
        <end position="456"/>
    </location>
</feature>
<dbReference type="GO" id="GO:0005737">
    <property type="term" value="C:cytoplasm"/>
    <property type="evidence" value="ECO:0007669"/>
    <property type="project" value="UniProtKB-SubCell"/>
</dbReference>
<dbReference type="InterPro" id="IPR037041">
    <property type="entry name" value="Trigger_fac_C_sf"/>
</dbReference>
<dbReference type="GO" id="GO:0051301">
    <property type="term" value="P:cell division"/>
    <property type="evidence" value="ECO:0007669"/>
    <property type="project" value="UniProtKB-KW"/>
</dbReference>
<organism evidence="15 16">
    <name type="scientific">Armatimonas rosea</name>
    <dbReference type="NCBI Taxonomy" id="685828"/>
    <lineage>
        <taxon>Bacteria</taxon>
        <taxon>Bacillati</taxon>
        <taxon>Armatimonadota</taxon>
        <taxon>Armatimonadia</taxon>
        <taxon>Armatimonadales</taxon>
        <taxon>Armatimonadaceae</taxon>
        <taxon>Armatimonas</taxon>
    </lineage>
</organism>
<dbReference type="Pfam" id="PF05697">
    <property type="entry name" value="Trigger_N"/>
    <property type="match status" value="1"/>
</dbReference>
<evidence type="ECO:0000256" key="6">
    <source>
        <dbReference type="ARBA" id="ARBA00023110"/>
    </source>
</evidence>
<keyword evidence="11" id="KW-0963">Cytoplasm</keyword>
<keyword evidence="6 11" id="KW-0697">Rotamase</keyword>
<dbReference type="PANTHER" id="PTHR30560:SF3">
    <property type="entry name" value="TRIGGER FACTOR-LIKE PROTEIN TIG, CHLOROPLASTIC"/>
    <property type="match status" value="1"/>
</dbReference>
<dbReference type="SUPFAM" id="SSF109998">
    <property type="entry name" value="Triger factor/SurA peptide-binding domain-like"/>
    <property type="match status" value="1"/>
</dbReference>
<evidence type="ECO:0000256" key="4">
    <source>
        <dbReference type="ARBA" id="ARBA00016902"/>
    </source>
</evidence>
<dbReference type="GO" id="GO:0043022">
    <property type="term" value="F:ribosome binding"/>
    <property type="evidence" value="ECO:0007669"/>
    <property type="project" value="TreeGrafter"/>
</dbReference>
<dbReference type="GO" id="GO:0015031">
    <property type="term" value="P:protein transport"/>
    <property type="evidence" value="ECO:0007669"/>
    <property type="project" value="UniProtKB-UniRule"/>
</dbReference>
<feature type="domain" description="Trigger factor ribosome-binding bacterial" evidence="13">
    <location>
        <begin position="1"/>
        <end position="144"/>
    </location>
</feature>
<dbReference type="InterPro" id="IPR046357">
    <property type="entry name" value="PPIase_dom_sf"/>
</dbReference>
<accession>A0A7W9SPJ0</accession>
<keyword evidence="16" id="KW-1185">Reference proteome</keyword>
<dbReference type="InterPro" id="IPR008880">
    <property type="entry name" value="Trigger_fac_C"/>
</dbReference>
<comment type="domain">
    <text evidence="11">Consists of 3 domains; the N-terminus binds the ribosome, the middle domain has PPIase activity, while the C-terminus has intrinsic chaperone activity on its own.</text>
</comment>
<evidence type="ECO:0000256" key="8">
    <source>
        <dbReference type="ARBA" id="ARBA00023235"/>
    </source>
</evidence>
<comment type="caution">
    <text evidence="15">The sequence shown here is derived from an EMBL/GenBank/DDBJ whole genome shotgun (WGS) entry which is preliminary data.</text>
</comment>
<dbReference type="Gene3D" id="3.10.50.40">
    <property type="match status" value="1"/>
</dbReference>
<evidence type="ECO:0000313" key="15">
    <source>
        <dbReference type="EMBL" id="MBB6049649.1"/>
    </source>
</evidence>
<gene>
    <name evidence="11" type="primary">tig</name>
    <name evidence="15" type="ORF">HNQ39_001411</name>
</gene>
<name>A0A7W9SPJ0_ARMRO</name>
<evidence type="ECO:0000256" key="1">
    <source>
        <dbReference type="ARBA" id="ARBA00000971"/>
    </source>
</evidence>
<dbReference type="SUPFAM" id="SSF102735">
    <property type="entry name" value="Trigger factor ribosome-binding domain"/>
    <property type="match status" value="1"/>
</dbReference>
<dbReference type="GO" id="GO:0003755">
    <property type="term" value="F:peptidyl-prolyl cis-trans isomerase activity"/>
    <property type="evidence" value="ECO:0007669"/>
    <property type="project" value="UniProtKB-UniRule"/>
</dbReference>
<evidence type="ECO:0000259" key="13">
    <source>
        <dbReference type="Pfam" id="PF05697"/>
    </source>
</evidence>
<keyword evidence="8 11" id="KW-0413">Isomerase</keyword>
<evidence type="ECO:0000256" key="2">
    <source>
        <dbReference type="ARBA" id="ARBA00005464"/>
    </source>
</evidence>
<dbReference type="EMBL" id="JACHGW010000001">
    <property type="protein sequence ID" value="MBB6049649.1"/>
    <property type="molecule type" value="Genomic_DNA"/>
</dbReference>
<comment type="catalytic activity">
    <reaction evidence="1 11">
        <text>[protein]-peptidylproline (omega=180) = [protein]-peptidylproline (omega=0)</text>
        <dbReference type="Rhea" id="RHEA:16237"/>
        <dbReference type="Rhea" id="RHEA-COMP:10747"/>
        <dbReference type="Rhea" id="RHEA-COMP:10748"/>
        <dbReference type="ChEBI" id="CHEBI:83833"/>
        <dbReference type="ChEBI" id="CHEBI:83834"/>
        <dbReference type="EC" id="5.2.1.8"/>
    </reaction>
</comment>
<evidence type="ECO:0000256" key="7">
    <source>
        <dbReference type="ARBA" id="ARBA00023186"/>
    </source>
</evidence>
<evidence type="ECO:0000259" key="14">
    <source>
        <dbReference type="Pfam" id="PF05698"/>
    </source>
</evidence>
<evidence type="ECO:0000256" key="12">
    <source>
        <dbReference type="SAM" id="MobiDB-lite"/>
    </source>
</evidence>
<dbReference type="InterPro" id="IPR005215">
    <property type="entry name" value="Trig_fac"/>
</dbReference>
<dbReference type="NCBIfam" id="TIGR00115">
    <property type="entry name" value="tig"/>
    <property type="match status" value="1"/>
</dbReference>
<evidence type="ECO:0000256" key="5">
    <source>
        <dbReference type="ARBA" id="ARBA00022618"/>
    </source>
</evidence>
<dbReference type="Pfam" id="PF05698">
    <property type="entry name" value="Trigger_C"/>
    <property type="match status" value="1"/>
</dbReference>
<dbReference type="GO" id="GO:0051083">
    <property type="term" value="P:'de novo' cotranslational protein folding"/>
    <property type="evidence" value="ECO:0007669"/>
    <property type="project" value="TreeGrafter"/>
</dbReference>
<reference evidence="15 16" key="1">
    <citation type="submission" date="2020-08" db="EMBL/GenBank/DDBJ databases">
        <title>Genomic Encyclopedia of Type Strains, Phase IV (KMG-IV): sequencing the most valuable type-strain genomes for metagenomic binning, comparative biology and taxonomic classification.</title>
        <authorList>
            <person name="Goeker M."/>
        </authorList>
    </citation>
    <scope>NUCLEOTIDE SEQUENCE [LARGE SCALE GENOMIC DNA]</scope>
    <source>
        <strain evidence="15 16">DSM 23562</strain>
    </source>
</reference>